<gene>
    <name evidence="1" type="ORF">SAMN05444374_11659</name>
</gene>
<evidence type="ECO:0000313" key="1">
    <source>
        <dbReference type="EMBL" id="SFA60901.1"/>
    </source>
</evidence>
<organism evidence="1 2">
    <name type="scientific">Rhodococcoides kroppenstedtii</name>
    <dbReference type="NCBI Taxonomy" id="293050"/>
    <lineage>
        <taxon>Bacteria</taxon>
        <taxon>Bacillati</taxon>
        <taxon>Actinomycetota</taxon>
        <taxon>Actinomycetes</taxon>
        <taxon>Mycobacteriales</taxon>
        <taxon>Nocardiaceae</taxon>
        <taxon>Rhodococcoides</taxon>
    </lineage>
</organism>
<dbReference type="Proteomes" id="UP000182054">
    <property type="component" value="Unassembled WGS sequence"/>
</dbReference>
<proteinExistence type="predicted"/>
<protein>
    <submittedName>
        <fullName evidence="1">Uncharacterized protein</fullName>
    </submittedName>
</protein>
<sequence>MTTVPGTALSSYDDALTLVYDTVRAAGADSVDFTSTAAPNLLVPLCLQVPMPQLWSATAEFPDGHTIVGVASMPTTLFPYAAVLSACCDLLRRMGCTDTADRISGAAFTRGGRSGW</sequence>
<dbReference type="AlphaFoldDB" id="A0A1I0UA39"/>
<accession>A0A1I0UA39</accession>
<dbReference type="EMBL" id="FOJN01000016">
    <property type="protein sequence ID" value="SFA60901.1"/>
    <property type="molecule type" value="Genomic_DNA"/>
</dbReference>
<name>A0A1I0UA39_9NOCA</name>
<dbReference type="RefSeq" id="WP_068361655.1">
    <property type="nucleotide sequence ID" value="NZ_FOJN01000016.1"/>
</dbReference>
<dbReference type="GeneID" id="85487317"/>
<reference evidence="1 2" key="1">
    <citation type="submission" date="2016-10" db="EMBL/GenBank/DDBJ databases">
        <authorList>
            <person name="de Groot N.N."/>
        </authorList>
    </citation>
    <scope>NUCLEOTIDE SEQUENCE [LARGE SCALE GENOMIC DNA]</scope>
    <source>
        <strain evidence="1 2">DSM 44908</strain>
    </source>
</reference>
<evidence type="ECO:0000313" key="2">
    <source>
        <dbReference type="Proteomes" id="UP000182054"/>
    </source>
</evidence>